<evidence type="ECO:0000313" key="3">
    <source>
        <dbReference type="Proteomes" id="UP000198614"/>
    </source>
</evidence>
<evidence type="ECO:0000313" key="2">
    <source>
        <dbReference type="EMBL" id="SDG70449.1"/>
    </source>
</evidence>
<gene>
    <name evidence="2" type="ORF">SAMN05216260_12668</name>
</gene>
<name>A0A1G7WFD1_9ACTN</name>
<evidence type="ECO:0000256" key="1">
    <source>
        <dbReference type="SAM" id="MobiDB-lite"/>
    </source>
</evidence>
<dbReference type="EMBL" id="FNAX01000026">
    <property type="protein sequence ID" value="SDG70449.1"/>
    <property type="molecule type" value="Genomic_DNA"/>
</dbReference>
<feature type="compositionally biased region" description="Basic and acidic residues" evidence="1">
    <location>
        <begin position="86"/>
        <end position="95"/>
    </location>
</feature>
<reference evidence="2 3" key="1">
    <citation type="submission" date="2016-10" db="EMBL/GenBank/DDBJ databases">
        <authorList>
            <person name="de Groot N.N."/>
        </authorList>
    </citation>
    <scope>NUCLEOTIDE SEQUENCE [LARGE SCALE GENOMIC DNA]</scope>
    <source>
        <strain evidence="2 3">CGMCC 4.1859</strain>
    </source>
</reference>
<protein>
    <submittedName>
        <fullName evidence="2">Uncharacterized protein</fullName>
    </submittedName>
</protein>
<dbReference type="Proteomes" id="UP000198614">
    <property type="component" value="Unassembled WGS sequence"/>
</dbReference>
<accession>A0A1G7WFD1</accession>
<feature type="region of interest" description="Disordered" evidence="1">
    <location>
        <begin position="69"/>
        <end position="95"/>
    </location>
</feature>
<proteinExistence type="predicted"/>
<sequence>MTDEHDYWTVRDTAAYLIGCHQSWLREDFGVNKEFWRPLFGTGPDGGCLIDVTALADIMARDPERMCWPKTRAPGSTRSAKRCRKREREAGLTTP</sequence>
<dbReference type="AlphaFoldDB" id="A0A1G7WFD1"/>
<organism evidence="2 3">
    <name type="scientific">Streptomyces griseoaurantiacus</name>
    <dbReference type="NCBI Taxonomy" id="68213"/>
    <lineage>
        <taxon>Bacteria</taxon>
        <taxon>Bacillati</taxon>
        <taxon>Actinomycetota</taxon>
        <taxon>Actinomycetes</taxon>
        <taxon>Kitasatosporales</taxon>
        <taxon>Streptomycetaceae</taxon>
        <taxon>Streptomyces</taxon>
        <taxon>Streptomyces aurantiacus group</taxon>
    </lineage>
</organism>